<evidence type="ECO:0000313" key="6">
    <source>
        <dbReference type="Proteomes" id="UP001274830"/>
    </source>
</evidence>
<proteinExistence type="predicted"/>
<dbReference type="SMART" id="SM00320">
    <property type="entry name" value="WD40"/>
    <property type="match status" value="6"/>
</dbReference>
<evidence type="ECO:0000256" key="2">
    <source>
        <dbReference type="ARBA" id="ARBA00022737"/>
    </source>
</evidence>
<comment type="caution">
    <text evidence="5">The sequence shown here is derived from an EMBL/GenBank/DDBJ whole genome shotgun (WGS) entry which is preliminary data.</text>
</comment>
<evidence type="ECO:0000256" key="3">
    <source>
        <dbReference type="PROSITE-ProRule" id="PRU00221"/>
    </source>
</evidence>
<protein>
    <recommendedName>
        <fullName evidence="7">WD repeat protein</fullName>
    </recommendedName>
</protein>
<evidence type="ECO:0000256" key="1">
    <source>
        <dbReference type="ARBA" id="ARBA00022574"/>
    </source>
</evidence>
<feature type="repeat" description="WD" evidence="3">
    <location>
        <begin position="120"/>
        <end position="163"/>
    </location>
</feature>
<dbReference type="SUPFAM" id="SSF50978">
    <property type="entry name" value="WD40 repeat-like"/>
    <property type="match status" value="1"/>
</dbReference>
<dbReference type="InterPro" id="IPR001680">
    <property type="entry name" value="WD40_rpt"/>
</dbReference>
<dbReference type="PROSITE" id="PS50294">
    <property type="entry name" value="WD_REPEATS_REGION"/>
    <property type="match status" value="1"/>
</dbReference>
<evidence type="ECO:0000313" key="5">
    <source>
        <dbReference type="EMBL" id="KAK3670937.1"/>
    </source>
</evidence>
<dbReference type="FunFam" id="2.130.10.10:FF:001196">
    <property type="entry name" value="WD repeat protein (AFU_orthologue AFUA_1G12380)"/>
    <property type="match status" value="1"/>
</dbReference>
<gene>
    <name evidence="5" type="ORF">LTR78_009215</name>
</gene>
<dbReference type="Gene3D" id="2.130.10.10">
    <property type="entry name" value="YVTN repeat-like/Quinoprotein amine dehydrogenase"/>
    <property type="match status" value="2"/>
</dbReference>
<dbReference type="AlphaFoldDB" id="A0AAE0TP00"/>
<dbReference type="PROSITE" id="PS50082">
    <property type="entry name" value="WD_REPEATS_2"/>
    <property type="match status" value="3"/>
</dbReference>
<dbReference type="EMBL" id="JAUTXT010000049">
    <property type="protein sequence ID" value="KAK3670937.1"/>
    <property type="molecule type" value="Genomic_DNA"/>
</dbReference>
<feature type="compositionally biased region" description="Acidic residues" evidence="4">
    <location>
        <begin position="373"/>
        <end position="387"/>
    </location>
</feature>
<evidence type="ECO:0000256" key="4">
    <source>
        <dbReference type="SAM" id="MobiDB-lite"/>
    </source>
</evidence>
<keyword evidence="1 3" id="KW-0853">WD repeat</keyword>
<dbReference type="PANTHER" id="PTHR19879">
    <property type="entry name" value="TRANSCRIPTION INITIATION FACTOR TFIID"/>
    <property type="match status" value="1"/>
</dbReference>
<feature type="region of interest" description="Disordered" evidence="4">
    <location>
        <begin position="349"/>
        <end position="387"/>
    </location>
</feature>
<feature type="repeat" description="WD" evidence="3">
    <location>
        <begin position="265"/>
        <end position="306"/>
    </location>
</feature>
<dbReference type="Pfam" id="PF00400">
    <property type="entry name" value="WD40"/>
    <property type="match status" value="4"/>
</dbReference>
<keyword evidence="6" id="KW-1185">Reference proteome</keyword>
<dbReference type="InterPro" id="IPR015943">
    <property type="entry name" value="WD40/YVTN_repeat-like_dom_sf"/>
</dbReference>
<dbReference type="InterPro" id="IPR020472">
    <property type="entry name" value="WD40_PAC1"/>
</dbReference>
<name>A0AAE0TP00_9PEZI</name>
<dbReference type="PANTHER" id="PTHR19879:SF9">
    <property type="entry name" value="TRANSCRIPTION INITIATION FACTOR TFIID SUBUNIT 5"/>
    <property type="match status" value="1"/>
</dbReference>
<organism evidence="5 6">
    <name type="scientific">Recurvomyces mirabilis</name>
    <dbReference type="NCBI Taxonomy" id="574656"/>
    <lineage>
        <taxon>Eukaryota</taxon>
        <taxon>Fungi</taxon>
        <taxon>Dikarya</taxon>
        <taxon>Ascomycota</taxon>
        <taxon>Pezizomycotina</taxon>
        <taxon>Dothideomycetes</taxon>
        <taxon>Dothideomycetidae</taxon>
        <taxon>Mycosphaerellales</taxon>
        <taxon>Teratosphaeriaceae</taxon>
        <taxon>Recurvomyces</taxon>
    </lineage>
</organism>
<dbReference type="InterPro" id="IPR036322">
    <property type="entry name" value="WD40_repeat_dom_sf"/>
</dbReference>
<keyword evidence="2" id="KW-0677">Repeat</keyword>
<dbReference type="Proteomes" id="UP001274830">
    <property type="component" value="Unassembled WGS sequence"/>
</dbReference>
<feature type="repeat" description="WD" evidence="3">
    <location>
        <begin position="307"/>
        <end position="347"/>
    </location>
</feature>
<evidence type="ECO:0008006" key="7">
    <source>
        <dbReference type="Google" id="ProtNLM"/>
    </source>
</evidence>
<reference evidence="5" key="1">
    <citation type="submission" date="2023-07" db="EMBL/GenBank/DDBJ databases">
        <title>Black Yeasts Isolated from many extreme environments.</title>
        <authorList>
            <person name="Coleine C."/>
            <person name="Stajich J.E."/>
            <person name="Selbmann L."/>
        </authorList>
    </citation>
    <scope>NUCLEOTIDE SEQUENCE</scope>
    <source>
        <strain evidence="5">CCFEE 5485</strain>
    </source>
</reference>
<dbReference type="PRINTS" id="PR00320">
    <property type="entry name" value="GPROTEINBRPT"/>
</dbReference>
<dbReference type="PROSITE" id="PS00678">
    <property type="entry name" value="WD_REPEATS_1"/>
    <property type="match status" value="2"/>
</dbReference>
<sequence>MSRSDDAGRYFQTTDSIATTQRKAAKSKNKYGKPVTLQSKILAVTSDPKDAGAVYVAEAAGQITWVVLDSAETSTLPLRAMAPLTCLSRSDNNALYSGCWDKHIYHSPLAEPIVLSRTKLSGHTDFIKCVLTTTLDGKPVLLSGGADAVIIVWDLSTGKPLHKLKGHTKALQDLAIDPLSLPEGANQPRDSFILFTASSDREIRRWHISWDAAKETSESLEKPILAHETSVYKLRFDIEGDLWTASADKTAKHLVRSRDWGADTVLQHPDFVRDVVVSETTGLVATACRDEEVRVWDLSSGDLVCTYSGHYEEVTGLALVSQVLVASVSIDGTVRQWSLERQGMARYHTEVEREKAGEERRDEPPKKGGMLTAEEEAELAELMDEDE</sequence>
<accession>A0AAE0TP00</accession>
<dbReference type="InterPro" id="IPR019775">
    <property type="entry name" value="WD40_repeat_CS"/>
</dbReference>
<feature type="compositionally biased region" description="Basic and acidic residues" evidence="4">
    <location>
        <begin position="349"/>
        <end position="366"/>
    </location>
</feature>